<evidence type="ECO:0000313" key="2">
    <source>
        <dbReference type="Proteomes" id="UP000321635"/>
    </source>
</evidence>
<keyword evidence="2" id="KW-1185">Reference proteome</keyword>
<dbReference type="OrthoDB" id="7283421at2"/>
<proteinExistence type="predicted"/>
<reference evidence="1 2" key="1">
    <citation type="submission" date="2019-07" db="EMBL/GenBank/DDBJ databases">
        <title>Whole genome shotgun sequence of Acetobacter nitrogenifigens NBRC 105050.</title>
        <authorList>
            <person name="Hosoyama A."/>
            <person name="Uohara A."/>
            <person name="Ohji S."/>
            <person name="Ichikawa N."/>
        </authorList>
    </citation>
    <scope>NUCLEOTIDE SEQUENCE [LARGE SCALE GENOMIC DNA]</scope>
    <source>
        <strain evidence="1 2">NBRC 105050</strain>
    </source>
</reference>
<dbReference type="AlphaFoldDB" id="A0A511XDG2"/>
<accession>A0A511XDG2</accession>
<name>A0A511XDG2_9PROT</name>
<evidence type="ECO:0000313" key="1">
    <source>
        <dbReference type="EMBL" id="GEN60990.1"/>
    </source>
</evidence>
<dbReference type="RefSeq" id="WP_026398590.1">
    <property type="nucleotide sequence ID" value="NZ_AUBI01000014.1"/>
</dbReference>
<organism evidence="1 2">
    <name type="scientific">Acetobacter nitrogenifigens DSM 23921 = NBRC 105050</name>
    <dbReference type="NCBI Taxonomy" id="1120919"/>
    <lineage>
        <taxon>Bacteria</taxon>
        <taxon>Pseudomonadati</taxon>
        <taxon>Pseudomonadota</taxon>
        <taxon>Alphaproteobacteria</taxon>
        <taxon>Acetobacterales</taxon>
        <taxon>Acetobacteraceae</taxon>
        <taxon>Acetobacter</taxon>
    </lineage>
</organism>
<gene>
    <name evidence="1" type="ORF">ANI02nite_28740</name>
</gene>
<comment type="caution">
    <text evidence="1">The sequence shown here is derived from an EMBL/GenBank/DDBJ whole genome shotgun (WGS) entry which is preliminary data.</text>
</comment>
<dbReference type="Proteomes" id="UP000321635">
    <property type="component" value="Unassembled WGS sequence"/>
</dbReference>
<protein>
    <submittedName>
        <fullName evidence="1">Uncharacterized protein</fullName>
    </submittedName>
</protein>
<sequence>MIVDRNKRVTDPEIWLLDAFGRFLDHDPLSDRLIATSPDKAGGNAPGLIFRLRPDCRERPFFLEKRRSAPMPLPEVSAALGTGPTITLQILDVDGPYGGKNSFLSSSPEGAVTYGHAPNPNWKKFAPLPAAAGRALFSINRVTLADEAGARFGNIAVESDFRVRFADRVYPLERVSTLMARLGSVAEGEAVSLLLPRYGDYEEKAFSAHRNA</sequence>
<dbReference type="STRING" id="1120919.GCA_000429165_03024"/>
<dbReference type="EMBL" id="BJYF01000023">
    <property type="protein sequence ID" value="GEN60990.1"/>
    <property type="molecule type" value="Genomic_DNA"/>
</dbReference>